<accession>A0A0F9NC25</accession>
<keyword evidence="1" id="KW-0472">Membrane</keyword>
<evidence type="ECO:0000256" key="1">
    <source>
        <dbReference type="SAM" id="Phobius"/>
    </source>
</evidence>
<keyword evidence="1" id="KW-0812">Transmembrane</keyword>
<organism evidence="2">
    <name type="scientific">marine sediment metagenome</name>
    <dbReference type="NCBI Taxonomy" id="412755"/>
    <lineage>
        <taxon>unclassified sequences</taxon>
        <taxon>metagenomes</taxon>
        <taxon>ecological metagenomes</taxon>
    </lineage>
</organism>
<comment type="caution">
    <text evidence="2">The sequence shown here is derived from an EMBL/GenBank/DDBJ whole genome shotgun (WGS) entry which is preliminary data.</text>
</comment>
<proteinExistence type="predicted"/>
<name>A0A0F9NC25_9ZZZZ</name>
<evidence type="ECO:0000313" key="2">
    <source>
        <dbReference type="EMBL" id="KKN17045.1"/>
    </source>
</evidence>
<dbReference type="EMBL" id="LAZR01003562">
    <property type="protein sequence ID" value="KKN17045.1"/>
    <property type="molecule type" value="Genomic_DNA"/>
</dbReference>
<dbReference type="AlphaFoldDB" id="A0A0F9NC25"/>
<keyword evidence="1" id="KW-1133">Transmembrane helix</keyword>
<sequence>MDILFLGLSIAAMIFARRWKNTSKSAGEQLAGWGFILFAICALLKFAAAYGG</sequence>
<protein>
    <submittedName>
        <fullName evidence="2">Uncharacterized protein</fullName>
    </submittedName>
</protein>
<gene>
    <name evidence="2" type="ORF">LCGC14_0969940</name>
</gene>
<feature type="transmembrane region" description="Helical" evidence="1">
    <location>
        <begin position="32"/>
        <end position="51"/>
    </location>
</feature>
<reference evidence="2" key="1">
    <citation type="journal article" date="2015" name="Nature">
        <title>Complex archaea that bridge the gap between prokaryotes and eukaryotes.</title>
        <authorList>
            <person name="Spang A."/>
            <person name="Saw J.H."/>
            <person name="Jorgensen S.L."/>
            <person name="Zaremba-Niedzwiedzka K."/>
            <person name="Martijn J."/>
            <person name="Lind A.E."/>
            <person name="van Eijk R."/>
            <person name="Schleper C."/>
            <person name="Guy L."/>
            <person name="Ettema T.J."/>
        </authorList>
    </citation>
    <scope>NUCLEOTIDE SEQUENCE</scope>
</reference>